<dbReference type="OrthoDB" id="2015551at2759"/>
<comment type="cofactor">
    <cofactor evidence="9">
        <name>Cu cation</name>
        <dbReference type="ChEBI" id="CHEBI:23378"/>
    </cofactor>
    <text evidence="9">Binds 1 copper ion per subunit.</text>
</comment>
<dbReference type="PANTHER" id="PTHR10003">
    <property type="entry name" value="SUPEROXIDE DISMUTASE CU-ZN -RELATED"/>
    <property type="match status" value="1"/>
</dbReference>
<evidence type="ECO:0000256" key="2">
    <source>
        <dbReference type="ARBA" id="ARBA00022723"/>
    </source>
</evidence>
<evidence type="ECO:0000259" key="11">
    <source>
        <dbReference type="Pfam" id="PF00080"/>
    </source>
</evidence>
<dbReference type="InParanoid" id="A0A2J7PKI3"/>
<dbReference type="EMBL" id="NEVH01024540">
    <property type="protein sequence ID" value="PNF16844.1"/>
    <property type="molecule type" value="Genomic_DNA"/>
</dbReference>
<dbReference type="CDD" id="cd00305">
    <property type="entry name" value="Cu-Zn_Superoxide_Dismutase"/>
    <property type="match status" value="1"/>
</dbReference>
<evidence type="ECO:0000256" key="1">
    <source>
        <dbReference type="ARBA" id="ARBA00010457"/>
    </source>
</evidence>
<dbReference type="Gene3D" id="2.60.40.200">
    <property type="entry name" value="Superoxide dismutase, copper/zinc binding domain"/>
    <property type="match status" value="1"/>
</dbReference>
<dbReference type="Proteomes" id="UP000235965">
    <property type="component" value="Unassembled WGS sequence"/>
</dbReference>
<dbReference type="PRINTS" id="PR00068">
    <property type="entry name" value="CUZNDISMTASE"/>
</dbReference>
<keyword evidence="3 9" id="KW-0862">Zinc</keyword>
<evidence type="ECO:0000256" key="5">
    <source>
        <dbReference type="ARBA" id="ARBA00023002"/>
    </source>
</evidence>
<keyword evidence="4" id="KW-0049">Antioxidant</keyword>
<gene>
    <name evidence="12" type="primary">SODCP</name>
    <name evidence="12" type="ORF">B7P43_G16791</name>
</gene>
<name>A0A2J7PKI3_9NEOP</name>
<organism evidence="12 13">
    <name type="scientific">Cryptotermes secundus</name>
    <dbReference type="NCBI Taxonomy" id="105785"/>
    <lineage>
        <taxon>Eukaryota</taxon>
        <taxon>Metazoa</taxon>
        <taxon>Ecdysozoa</taxon>
        <taxon>Arthropoda</taxon>
        <taxon>Hexapoda</taxon>
        <taxon>Insecta</taxon>
        <taxon>Pterygota</taxon>
        <taxon>Neoptera</taxon>
        <taxon>Polyneoptera</taxon>
        <taxon>Dictyoptera</taxon>
        <taxon>Blattodea</taxon>
        <taxon>Blattoidea</taxon>
        <taxon>Termitoidae</taxon>
        <taxon>Kalotermitidae</taxon>
        <taxon>Cryptotermitinae</taxon>
        <taxon>Cryptotermes</taxon>
    </lineage>
</organism>
<keyword evidence="2 9" id="KW-0479">Metal-binding</keyword>
<feature type="domain" description="Superoxide dismutase copper/zinc binding" evidence="11">
    <location>
        <begin position="55"/>
        <end position="193"/>
    </location>
</feature>
<feature type="compositionally biased region" description="Basic and acidic residues" evidence="10">
    <location>
        <begin position="5"/>
        <end position="19"/>
    </location>
</feature>
<accession>A0A2J7PKI3</accession>
<dbReference type="InterPro" id="IPR036423">
    <property type="entry name" value="SOD-like_Cu/Zn_dom_sf"/>
</dbReference>
<dbReference type="InterPro" id="IPR001424">
    <property type="entry name" value="SOD_Cu_Zn_dom"/>
</dbReference>
<protein>
    <recommendedName>
        <fullName evidence="9">Superoxide dismutase [Cu-Zn]</fullName>
        <ecNumber evidence="9">1.15.1.1</ecNumber>
    </recommendedName>
</protein>
<reference evidence="12 13" key="1">
    <citation type="submission" date="2017-12" db="EMBL/GenBank/DDBJ databases">
        <title>Hemimetabolous genomes reveal molecular basis of termite eusociality.</title>
        <authorList>
            <person name="Harrison M.C."/>
            <person name="Jongepier E."/>
            <person name="Robertson H.M."/>
            <person name="Arning N."/>
            <person name="Bitard-Feildel T."/>
            <person name="Chao H."/>
            <person name="Childers C.P."/>
            <person name="Dinh H."/>
            <person name="Doddapaneni H."/>
            <person name="Dugan S."/>
            <person name="Gowin J."/>
            <person name="Greiner C."/>
            <person name="Han Y."/>
            <person name="Hu H."/>
            <person name="Hughes D.S.T."/>
            <person name="Huylmans A.-K."/>
            <person name="Kemena C."/>
            <person name="Kremer L.P.M."/>
            <person name="Lee S.L."/>
            <person name="Lopez-Ezquerra A."/>
            <person name="Mallet L."/>
            <person name="Monroy-Kuhn J.M."/>
            <person name="Moser A."/>
            <person name="Murali S.C."/>
            <person name="Muzny D.M."/>
            <person name="Otani S."/>
            <person name="Piulachs M.-D."/>
            <person name="Poelchau M."/>
            <person name="Qu J."/>
            <person name="Schaub F."/>
            <person name="Wada-Katsumata A."/>
            <person name="Worley K.C."/>
            <person name="Xie Q."/>
            <person name="Ylla G."/>
            <person name="Poulsen M."/>
            <person name="Gibbs R.A."/>
            <person name="Schal C."/>
            <person name="Richards S."/>
            <person name="Belles X."/>
            <person name="Korb J."/>
            <person name="Bornberg-Bauer E."/>
        </authorList>
    </citation>
    <scope>NUCLEOTIDE SEQUENCE [LARGE SCALE GENOMIC DNA]</scope>
    <source>
        <tissue evidence="12">Whole body</tissue>
    </source>
</reference>
<proteinExistence type="inferred from homology"/>
<evidence type="ECO:0000256" key="9">
    <source>
        <dbReference type="RuleBase" id="RU000393"/>
    </source>
</evidence>
<evidence type="ECO:0000313" key="12">
    <source>
        <dbReference type="EMBL" id="PNF16844.1"/>
    </source>
</evidence>
<dbReference type="EC" id="1.15.1.1" evidence="9"/>
<keyword evidence="7" id="KW-1015">Disulfide bond</keyword>
<keyword evidence="5 9" id="KW-0560">Oxidoreductase</keyword>
<keyword evidence="13" id="KW-1185">Reference proteome</keyword>
<comment type="caution">
    <text evidence="12">The sequence shown here is derived from an EMBL/GenBank/DDBJ whole genome shotgun (WGS) entry which is preliminary data.</text>
</comment>
<evidence type="ECO:0000256" key="7">
    <source>
        <dbReference type="ARBA" id="ARBA00023157"/>
    </source>
</evidence>
<dbReference type="GO" id="GO:0004784">
    <property type="term" value="F:superoxide dismutase activity"/>
    <property type="evidence" value="ECO:0007669"/>
    <property type="project" value="UniProtKB-EC"/>
</dbReference>
<evidence type="ECO:0000256" key="8">
    <source>
        <dbReference type="ARBA" id="ARBA00049204"/>
    </source>
</evidence>
<evidence type="ECO:0000313" key="13">
    <source>
        <dbReference type="Proteomes" id="UP000235965"/>
    </source>
</evidence>
<dbReference type="AlphaFoldDB" id="A0A2J7PKI3"/>
<comment type="catalytic activity">
    <reaction evidence="8 9">
        <text>2 superoxide + 2 H(+) = H2O2 + O2</text>
        <dbReference type="Rhea" id="RHEA:20696"/>
        <dbReference type="ChEBI" id="CHEBI:15378"/>
        <dbReference type="ChEBI" id="CHEBI:15379"/>
        <dbReference type="ChEBI" id="CHEBI:16240"/>
        <dbReference type="ChEBI" id="CHEBI:18421"/>
        <dbReference type="EC" id="1.15.1.1"/>
    </reaction>
</comment>
<dbReference type="GO" id="GO:0005507">
    <property type="term" value="F:copper ion binding"/>
    <property type="evidence" value="ECO:0007669"/>
    <property type="project" value="InterPro"/>
</dbReference>
<dbReference type="STRING" id="105785.A0A2J7PKI3"/>
<dbReference type="InterPro" id="IPR018152">
    <property type="entry name" value="SOD_Cu/Zn_BS"/>
</dbReference>
<dbReference type="Pfam" id="PF00080">
    <property type="entry name" value="Sod_Cu"/>
    <property type="match status" value="1"/>
</dbReference>
<keyword evidence="6 9" id="KW-0186">Copper</keyword>
<evidence type="ECO:0000256" key="4">
    <source>
        <dbReference type="ARBA" id="ARBA00022862"/>
    </source>
</evidence>
<dbReference type="InterPro" id="IPR024134">
    <property type="entry name" value="SOD_Cu/Zn_/chaperone"/>
</dbReference>
<evidence type="ECO:0000256" key="10">
    <source>
        <dbReference type="SAM" id="MobiDB-lite"/>
    </source>
</evidence>
<evidence type="ECO:0000256" key="6">
    <source>
        <dbReference type="ARBA" id="ARBA00023008"/>
    </source>
</evidence>
<feature type="region of interest" description="Disordered" evidence="10">
    <location>
        <begin position="5"/>
        <end position="33"/>
    </location>
</feature>
<dbReference type="PROSITE" id="PS00332">
    <property type="entry name" value="SOD_CU_ZN_2"/>
    <property type="match status" value="1"/>
</dbReference>
<comment type="similarity">
    <text evidence="1 9">Belongs to the Cu-Zn superoxide dismutase family.</text>
</comment>
<dbReference type="SUPFAM" id="SSF49329">
    <property type="entry name" value="Cu,Zn superoxide dismutase-like"/>
    <property type="match status" value="1"/>
</dbReference>
<dbReference type="FunFam" id="2.60.40.200:FF:000003">
    <property type="entry name" value="Superoxide dismutase [Cu-Zn], chloroplastic"/>
    <property type="match status" value="1"/>
</dbReference>
<sequence>MAIIRPDRLTTCQSERKSVDAGNVQAGYESGPPVTQLRQSKEAICNLIASKDSTVSGQIHLSQSSQNDPVAISVTVQGLNPPGLHGFHLHRDGNTGDDCKAAGPHFNPYNHTHGAPEDEIRHAGDFGNILADQHGNASHQINDSHISLYPGNVAYAVGRAFVVHAGRDDLGKGGNEESLKTGNAGGRLACCVVEAVNN</sequence>
<comment type="cofactor">
    <cofactor evidence="9">
        <name>Zn(2+)</name>
        <dbReference type="ChEBI" id="CHEBI:29105"/>
    </cofactor>
    <text evidence="9">Binds 1 zinc ion per subunit.</text>
</comment>
<evidence type="ECO:0000256" key="3">
    <source>
        <dbReference type="ARBA" id="ARBA00022833"/>
    </source>
</evidence>
<comment type="function">
    <text evidence="9">Destroys radicals which are normally produced within the cells and which are toxic to biological systems.</text>
</comment>